<dbReference type="OMA" id="TANFREK"/>
<dbReference type="PANTHER" id="PTHR24103">
    <property type="entry name" value="E3 UBIQUITIN-PROTEIN LIGASE TRIM"/>
    <property type="match status" value="1"/>
</dbReference>
<keyword evidence="3" id="KW-1185">Reference proteome</keyword>
<dbReference type="CDD" id="cd13733">
    <property type="entry name" value="SPRY_PRY_C-I_1"/>
    <property type="match status" value="1"/>
</dbReference>
<dbReference type="PROSITE" id="PS50188">
    <property type="entry name" value="B302_SPRY"/>
    <property type="match status" value="1"/>
</dbReference>
<dbReference type="SMART" id="SM00449">
    <property type="entry name" value="SPRY"/>
    <property type="match status" value="1"/>
</dbReference>
<evidence type="ECO:0000313" key="3">
    <source>
        <dbReference type="Proteomes" id="UP000287033"/>
    </source>
</evidence>
<dbReference type="Pfam" id="PF13765">
    <property type="entry name" value="PRY"/>
    <property type="match status" value="1"/>
</dbReference>
<dbReference type="Pfam" id="PF00622">
    <property type="entry name" value="SPRY"/>
    <property type="match status" value="1"/>
</dbReference>
<gene>
    <name evidence="2" type="ORF">chiPu_0018119</name>
</gene>
<proteinExistence type="predicted"/>
<dbReference type="InterPro" id="IPR003879">
    <property type="entry name" value="Butyrophylin_SPRY"/>
</dbReference>
<dbReference type="InterPro" id="IPR050143">
    <property type="entry name" value="TRIM/RBCC"/>
</dbReference>
<accession>A0A401RL64</accession>
<dbReference type="InterPro" id="IPR003877">
    <property type="entry name" value="SPRY_dom"/>
</dbReference>
<dbReference type="AlphaFoldDB" id="A0A401RL64"/>
<sequence length="211" mass="23704">MQFEKPTKVPADLGFGEFSGPLQYMAWKQIVKLINPVPAALHLDPSTAHPRLVVSDHKASVKFSDSKQQVPDLPARFVNWHSVLACEGFKSGQHYWEVEVGNNSTWAVGLARASVPRKKDFSPEPRAGVWALWRLKDEYTTLAMPRTALPVHTGPRTLGVYLDYEAGQVSLYDAVNLSHLCTFTDKFTEKVHPFFLTGCALDPLKLVRFRI</sequence>
<dbReference type="STRING" id="137246.A0A401RL64"/>
<reference evidence="2 3" key="1">
    <citation type="journal article" date="2018" name="Nat. Ecol. Evol.">
        <title>Shark genomes provide insights into elasmobranch evolution and the origin of vertebrates.</title>
        <authorList>
            <person name="Hara Y"/>
            <person name="Yamaguchi K"/>
            <person name="Onimaru K"/>
            <person name="Kadota M"/>
            <person name="Koyanagi M"/>
            <person name="Keeley SD"/>
            <person name="Tatsumi K"/>
            <person name="Tanaka K"/>
            <person name="Motone F"/>
            <person name="Kageyama Y"/>
            <person name="Nozu R"/>
            <person name="Adachi N"/>
            <person name="Nishimura O"/>
            <person name="Nakagawa R"/>
            <person name="Tanegashima C"/>
            <person name="Kiyatake I"/>
            <person name="Matsumoto R"/>
            <person name="Murakumo K"/>
            <person name="Nishida K"/>
            <person name="Terakita A"/>
            <person name="Kuratani S"/>
            <person name="Sato K"/>
            <person name="Hyodo S Kuraku.S."/>
        </authorList>
    </citation>
    <scope>NUCLEOTIDE SEQUENCE [LARGE SCALE GENOMIC DNA]</scope>
</reference>
<protein>
    <recommendedName>
        <fullName evidence="1">B30.2/SPRY domain-containing protein</fullName>
    </recommendedName>
</protein>
<dbReference type="InterPro" id="IPR043136">
    <property type="entry name" value="B30.2/SPRY_sf"/>
</dbReference>
<dbReference type="InterPro" id="IPR006574">
    <property type="entry name" value="PRY"/>
</dbReference>
<dbReference type="Gene3D" id="2.60.120.920">
    <property type="match status" value="1"/>
</dbReference>
<dbReference type="Proteomes" id="UP000287033">
    <property type="component" value="Unassembled WGS sequence"/>
</dbReference>
<dbReference type="PRINTS" id="PR01407">
    <property type="entry name" value="BUTYPHLNCDUF"/>
</dbReference>
<dbReference type="SUPFAM" id="SSF49899">
    <property type="entry name" value="Concanavalin A-like lectins/glucanases"/>
    <property type="match status" value="1"/>
</dbReference>
<dbReference type="SMART" id="SM00589">
    <property type="entry name" value="PRY"/>
    <property type="match status" value="1"/>
</dbReference>
<name>A0A401RL64_CHIPU</name>
<organism evidence="2 3">
    <name type="scientific">Chiloscyllium punctatum</name>
    <name type="common">Brownbanded bambooshark</name>
    <name type="synonym">Hemiscyllium punctatum</name>
    <dbReference type="NCBI Taxonomy" id="137246"/>
    <lineage>
        <taxon>Eukaryota</taxon>
        <taxon>Metazoa</taxon>
        <taxon>Chordata</taxon>
        <taxon>Craniata</taxon>
        <taxon>Vertebrata</taxon>
        <taxon>Chondrichthyes</taxon>
        <taxon>Elasmobranchii</taxon>
        <taxon>Galeomorphii</taxon>
        <taxon>Galeoidea</taxon>
        <taxon>Orectolobiformes</taxon>
        <taxon>Hemiscylliidae</taxon>
        <taxon>Chiloscyllium</taxon>
    </lineage>
</organism>
<feature type="domain" description="B30.2/SPRY" evidence="1">
    <location>
        <begin position="21"/>
        <end position="211"/>
    </location>
</feature>
<dbReference type="EMBL" id="BEZZ01001476">
    <property type="protein sequence ID" value="GCC18917.1"/>
    <property type="molecule type" value="Genomic_DNA"/>
</dbReference>
<evidence type="ECO:0000259" key="1">
    <source>
        <dbReference type="PROSITE" id="PS50188"/>
    </source>
</evidence>
<comment type="caution">
    <text evidence="2">The sequence shown here is derived from an EMBL/GenBank/DDBJ whole genome shotgun (WGS) entry which is preliminary data.</text>
</comment>
<evidence type="ECO:0000313" key="2">
    <source>
        <dbReference type="EMBL" id="GCC18917.1"/>
    </source>
</evidence>
<dbReference type="FunFam" id="2.60.120.920:FF:000004">
    <property type="entry name" value="Butyrophilin subfamily 1 member A1"/>
    <property type="match status" value="1"/>
</dbReference>
<dbReference type="InterPro" id="IPR013320">
    <property type="entry name" value="ConA-like_dom_sf"/>
</dbReference>
<dbReference type="OrthoDB" id="128536at2759"/>
<dbReference type="InterPro" id="IPR001870">
    <property type="entry name" value="B30.2/SPRY"/>
</dbReference>